<dbReference type="GO" id="GO:0005524">
    <property type="term" value="F:ATP binding"/>
    <property type="evidence" value="ECO:0007669"/>
    <property type="project" value="UniProtKB-KW"/>
</dbReference>
<evidence type="ECO:0000256" key="8">
    <source>
        <dbReference type="ARBA" id="ARBA00022777"/>
    </source>
</evidence>
<comment type="pathway">
    <text evidence="3 10">Sulfur metabolism; hydrogen sulfide biosynthesis; sulfite from sulfate: step 2/3.</text>
</comment>
<dbReference type="STRING" id="1184151.AW736_21345"/>
<evidence type="ECO:0000313" key="13">
    <source>
        <dbReference type="Proteomes" id="UP000078486"/>
    </source>
</evidence>
<dbReference type="GO" id="GO:0070814">
    <property type="term" value="P:hydrogen sulfide biosynthetic process"/>
    <property type="evidence" value="ECO:0007669"/>
    <property type="project" value="UniProtKB-UniPathway"/>
</dbReference>
<evidence type="ECO:0000259" key="11">
    <source>
        <dbReference type="Pfam" id="PF01583"/>
    </source>
</evidence>
<evidence type="ECO:0000313" key="12">
    <source>
        <dbReference type="EMBL" id="OAM88062.1"/>
    </source>
</evidence>
<reference evidence="12 13" key="1">
    <citation type="submission" date="2016-01" db="EMBL/GenBank/DDBJ databases">
        <title>High potential of lignocellulose degradation of a new Verrucomicrobia species.</title>
        <authorList>
            <person name="Wang Y."/>
            <person name="Shi Y."/>
            <person name="Qiu Z."/>
            <person name="Liu S."/>
            <person name="Yang H."/>
        </authorList>
    </citation>
    <scope>NUCLEOTIDE SEQUENCE [LARGE SCALE GENOMIC DNA]</scope>
    <source>
        <strain evidence="12 13">TSB47</strain>
    </source>
</reference>
<comment type="catalytic activity">
    <reaction evidence="1 10">
        <text>adenosine 5'-phosphosulfate + ATP = 3'-phosphoadenylyl sulfate + ADP + H(+)</text>
        <dbReference type="Rhea" id="RHEA:24152"/>
        <dbReference type="ChEBI" id="CHEBI:15378"/>
        <dbReference type="ChEBI" id="CHEBI:30616"/>
        <dbReference type="ChEBI" id="CHEBI:58243"/>
        <dbReference type="ChEBI" id="CHEBI:58339"/>
        <dbReference type="ChEBI" id="CHEBI:456216"/>
        <dbReference type="EC" id="2.7.1.25"/>
    </reaction>
</comment>
<evidence type="ECO:0000256" key="6">
    <source>
        <dbReference type="ARBA" id="ARBA00022679"/>
    </source>
</evidence>
<accession>A0A178IDH2</accession>
<comment type="similarity">
    <text evidence="4 10">Belongs to the APS kinase family.</text>
</comment>
<dbReference type="InterPro" id="IPR002891">
    <property type="entry name" value="APS"/>
</dbReference>
<evidence type="ECO:0000256" key="1">
    <source>
        <dbReference type="ARBA" id="ARBA00001823"/>
    </source>
</evidence>
<keyword evidence="8 10" id="KW-0418">Kinase</keyword>
<dbReference type="AlphaFoldDB" id="A0A178IDH2"/>
<evidence type="ECO:0000256" key="9">
    <source>
        <dbReference type="ARBA" id="ARBA00022840"/>
    </source>
</evidence>
<proteinExistence type="inferred from homology"/>
<evidence type="ECO:0000256" key="2">
    <source>
        <dbReference type="ARBA" id="ARBA00002632"/>
    </source>
</evidence>
<name>A0A178IDH2_9BACT</name>
<comment type="caution">
    <text evidence="12">The sequence shown here is derived from an EMBL/GenBank/DDBJ whole genome shotgun (WGS) entry which is preliminary data.</text>
</comment>
<dbReference type="EMBL" id="LRRQ01000149">
    <property type="protein sequence ID" value="OAM88062.1"/>
    <property type="molecule type" value="Genomic_DNA"/>
</dbReference>
<dbReference type="Pfam" id="PF01583">
    <property type="entry name" value="APS_kinase"/>
    <property type="match status" value="1"/>
</dbReference>
<feature type="domain" description="APS kinase" evidence="11">
    <location>
        <begin position="42"/>
        <end position="184"/>
    </location>
</feature>
<dbReference type="EC" id="2.7.1.25" evidence="5 10"/>
<sequence>MKNVSPAQPPAAAYDGPGANIHPIFEQVLSRAEKEKRLRQRARVIWLFGLSGSGKSTLAIALERRLAAEGFTTHLLDGDNLRTGLNRGLGFSDADRTENIRRAAEVARLFAQAGIVTIASFITPFRALRDTARGIIGAADFFPAYVHASFETCARRDPKGIYAKAAAAGVADFTGRDSRFEPPAPDEEALFIDTETASPEAALGQLHAAVRARIAFVSE</sequence>
<evidence type="ECO:0000256" key="10">
    <source>
        <dbReference type="RuleBase" id="RU004347"/>
    </source>
</evidence>
<protein>
    <recommendedName>
        <fullName evidence="5 10">Adenylyl-sulfate kinase</fullName>
        <ecNumber evidence="5 10">2.7.1.25</ecNumber>
    </recommendedName>
</protein>
<gene>
    <name evidence="12" type="ORF">AW736_21345</name>
</gene>
<keyword evidence="7 10" id="KW-0547">Nucleotide-binding</keyword>
<evidence type="ECO:0000256" key="7">
    <source>
        <dbReference type="ARBA" id="ARBA00022741"/>
    </source>
</evidence>
<comment type="function">
    <text evidence="2 10">Catalyzes the synthesis of activated sulfate.</text>
</comment>
<dbReference type="NCBIfam" id="NF003013">
    <property type="entry name" value="PRK03846.1"/>
    <property type="match status" value="1"/>
</dbReference>
<dbReference type="Gene3D" id="3.40.50.300">
    <property type="entry name" value="P-loop containing nucleotide triphosphate hydrolases"/>
    <property type="match status" value="1"/>
</dbReference>
<dbReference type="Proteomes" id="UP000078486">
    <property type="component" value="Unassembled WGS sequence"/>
</dbReference>
<keyword evidence="6 10" id="KW-0808">Transferase</keyword>
<keyword evidence="13" id="KW-1185">Reference proteome</keyword>
<evidence type="ECO:0000256" key="5">
    <source>
        <dbReference type="ARBA" id="ARBA00012121"/>
    </source>
</evidence>
<dbReference type="GO" id="GO:0000103">
    <property type="term" value="P:sulfate assimilation"/>
    <property type="evidence" value="ECO:0007669"/>
    <property type="project" value="InterPro"/>
</dbReference>
<dbReference type="SUPFAM" id="SSF52540">
    <property type="entry name" value="P-loop containing nucleoside triphosphate hydrolases"/>
    <property type="match status" value="1"/>
</dbReference>
<evidence type="ECO:0000256" key="4">
    <source>
        <dbReference type="ARBA" id="ARBA00007008"/>
    </source>
</evidence>
<organism evidence="12 13">
    <name type="scientific">Termitidicoccus mucosus</name>
    <dbReference type="NCBI Taxonomy" id="1184151"/>
    <lineage>
        <taxon>Bacteria</taxon>
        <taxon>Pseudomonadati</taxon>
        <taxon>Verrucomicrobiota</taxon>
        <taxon>Opitutia</taxon>
        <taxon>Opitutales</taxon>
        <taxon>Opitutaceae</taxon>
        <taxon>Termitidicoccus</taxon>
    </lineage>
</organism>
<dbReference type="PANTHER" id="PTHR11055:SF1">
    <property type="entry name" value="PAPS SYNTHETASE, ISOFORM D"/>
    <property type="match status" value="1"/>
</dbReference>
<dbReference type="NCBIfam" id="TIGR00455">
    <property type="entry name" value="apsK"/>
    <property type="match status" value="1"/>
</dbReference>
<dbReference type="CDD" id="cd02027">
    <property type="entry name" value="APSK"/>
    <property type="match status" value="1"/>
</dbReference>
<evidence type="ECO:0000256" key="3">
    <source>
        <dbReference type="ARBA" id="ARBA00004806"/>
    </source>
</evidence>
<dbReference type="UniPathway" id="UPA00140">
    <property type="reaction ID" value="UER00205"/>
</dbReference>
<dbReference type="InterPro" id="IPR059117">
    <property type="entry name" value="APS_kinase_dom"/>
</dbReference>
<dbReference type="PANTHER" id="PTHR11055">
    <property type="entry name" value="BIFUNCTIONAL 3'-PHOSPHOADENOSINE 5'-PHOSPHOSULFATE SYNTHASE"/>
    <property type="match status" value="1"/>
</dbReference>
<dbReference type="InterPro" id="IPR027417">
    <property type="entry name" value="P-loop_NTPase"/>
</dbReference>
<dbReference type="GO" id="GO:0004020">
    <property type="term" value="F:adenylylsulfate kinase activity"/>
    <property type="evidence" value="ECO:0007669"/>
    <property type="project" value="UniProtKB-EC"/>
</dbReference>
<keyword evidence="9 10" id="KW-0067">ATP-binding</keyword>